<evidence type="ECO:0000256" key="4">
    <source>
        <dbReference type="ARBA" id="ARBA00069124"/>
    </source>
</evidence>
<dbReference type="AlphaFoldDB" id="A0A259TWE1"/>
<dbReference type="OrthoDB" id="9780217at2"/>
<keyword evidence="2" id="KW-0378">Hydrolase</keyword>
<dbReference type="SUPFAM" id="SSF56235">
    <property type="entry name" value="N-terminal nucleophile aminohydrolases (Ntn hydrolases)"/>
    <property type="match status" value="1"/>
</dbReference>
<evidence type="ECO:0000256" key="1">
    <source>
        <dbReference type="ARBA" id="ARBA00022670"/>
    </source>
</evidence>
<feature type="binding site" evidence="6">
    <location>
        <begin position="272"/>
        <end position="275"/>
    </location>
    <ligand>
        <name>substrate</name>
    </ligand>
</feature>
<name>A0A259TWE1_9BACT</name>
<evidence type="ECO:0000313" key="10">
    <source>
        <dbReference type="Proteomes" id="UP000216446"/>
    </source>
</evidence>
<feature type="binding site" evidence="6">
    <location>
        <begin position="249"/>
        <end position="252"/>
    </location>
    <ligand>
        <name>substrate</name>
    </ligand>
</feature>
<evidence type="ECO:0000256" key="8">
    <source>
        <dbReference type="SAM" id="SignalP"/>
    </source>
</evidence>
<protein>
    <recommendedName>
        <fullName evidence="4">Isoaspartyl peptidase</fullName>
    </recommendedName>
</protein>
<comment type="caution">
    <text evidence="9">The sequence shown here is derived from an EMBL/GenBank/DDBJ whole genome shotgun (WGS) entry which is preliminary data.</text>
</comment>
<dbReference type="InterPro" id="IPR000246">
    <property type="entry name" value="Peptidase_T2"/>
</dbReference>
<dbReference type="EMBL" id="MQWB01000001">
    <property type="protein sequence ID" value="OZC01937.1"/>
    <property type="molecule type" value="Genomic_DNA"/>
</dbReference>
<evidence type="ECO:0000256" key="7">
    <source>
        <dbReference type="PIRSR" id="PIRSR600246-3"/>
    </source>
</evidence>
<feature type="chain" id="PRO_5013305834" description="Isoaspartyl peptidase" evidence="8">
    <location>
        <begin position="23"/>
        <end position="355"/>
    </location>
</feature>
<evidence type="ECO:0000256" key="2">
    <source>
        <dbReference type="ARBA" id="ARBA00022801"/>
    </source>
</evidence>
<reference evidence="9 10" key="1">
    <citation type="submission" date="2016-11" db="EMBL/GenBank/DDBJ databases">
        <title>Study of marine rhodopsin-containing bacteria.</title>
        <authorList>
            <person name="Yoshizawa S."/>
            <person name="Kumagai Y."/>
            <person name="Kogure K."/>
        </authorList>
    </citation>
    <scope>NUCLEOTIDE SEQUENCE [LARGE SCALE GENOMIC DNA]</scope>
    <source>
        <strain evidence="9 10">SG-29</strain>
    </source>
</reference>
<dbReference type="CDD" id="cd04701">
    <property type="entry name" value="Asparaginase_2"/>
    <property type="match status" value="1"/>
</dbReference>
<proteinExistence type="predicted"/>
<organism evidence="9 10">
    <name type="scientific">Rubricoccus marinus</name>
    <dbReference type="NCBI Taxonomy" id="716817"/>
    <lineage>
        <taxon>Bacteria</taxon>
        <taxon>Pseudomonadati</taxon>
        <taxon>Rhodothermota</taxon>
        <taxon>Rhodothermia</taxon>
        <taxon>Rhodothermales</taxon>
        <taxon>Rubricoccaceae</taxon>
        <taxon>Rubricoccus</taxon>
    </lineage>
</organism>
<keyword evidence="8" id="KW-0732">Signal</keyword>
<dbReference type="Proteomes" id="UP000216446">
    <property type="component" value="Unassembled WGS sequence"/>
</dbReference>
<dbReference type="GO" id="GO:0008233">
    <property type="term" value="F:peptidase activity"/>
    <property type="evidence" value="ECO:0007669"/>
    <property type="project" value="UniProtKB-KW"/>
</dbReference>
<accession>A0A259TWE1</accession>
<evidence type="ECO:0000256" key="3">
    <source>
        <dbReference type="ARBA" id="ARBA00022813"/>
    </source>
</evidence>
<keyword evidence="1" id="KW-0645">Protease</keyword>
<dbReference type="Gene3D" id="3.60.20.30">
    <property type="entry name" value="(Glycosyl)asparaginase"/>
    <property type="match status" value="1"/>
</dbReference>
<dbReference type="PANTHER" id="PTHR10188:SF6">
    <property type="entry name" value="N(4)-(BETA-N-ACETYLGLUCOSAMINYL)-L-ASPARAGINASE"/>
    <property type="match status" value="1"/>
</dbReference>
<gene>
    <name evidence="9" type="ORF">BSZ36_02410</name>
</gene>
<evidence type="ECO:0000256" key="6">
    <source>
        <dbReference type="PIRSR" id="PIRSR600246-2"/>
    </source>
</evidence>
<feature type="site" description="Cleavage; by autolysis" evidence="7">
    <location>
        <begin position="220"/>
        <end position="221"/>
    </location>
</feature>
<sequence length="355" mass="36733">MCRFLSLLCLFSLVPLASPAGAQDAPEDPVVLVIHGGAGTITKANMTDAQEASIRASLEAALRAGHAEIEAGRPALDAVVAAIHLMEEDPQFNSGRGGVFAADGTVRHDASIMDGATGMAGASSNTQHVRHPISLARAVMENSPHVLLTAEGAEEFALQQGLETVPNTYFHTASRRAALDRVQQREREAMNDATGANGVPLAPEAGTPAWIAPEDWQMKGTVGAVALDNGGHLAAGTSTGGMTNKRWGRVGDSPIIGAGTYAMDETCGVSATGHGEYFIRLAIAHDIAARAKYLGETCAEAADHVINTTLTEAGGTGGVIVLDASGEAGLPFNTEGMYRGTITRSGKVMTAMYGE</sequence>
<keyword evidence="10" id="KW-1185">Reference proteome</keyword>
<dbReference type="PANTHER" id="PTHR10188">
    <property type="entry name" value="L-ASPARAGINASE"/>
    <property type="match status" value="1"/>
</dbReference>
<dbReference type="RefSeq" id="WP_094545647.1">
    <property type="nucleotide sequence ID" value="NZ_MQWB01000001.1"/>
</dbReference>
<evidence type="ECO:0000313" key="9">
    <source>
        <dbReference type="EMBL" id="OZC01937.1"/>
    </source>
</evidence>
<dbReference type="InterPro" id="IPR029055">
    <property type="entry name" value="Ntn_hydrolases_N"/>
</dbReference>
<dbReference type="Pfam" id="PF01112">
    <property type="entry name" value="Asparaginase_2"/>
    <property type="match status" value="1"/>
</dbReference>
<dbReference type="FunCoup" id="A0A259TWE1">
    <property type="interactions" value="247"/>
</dbReference>
<feature type="active site" description="Nucleophile" evidence="5">
    <location>
        <position position="221"/>
    </location>
</feature>
<dbReference type="InParanoid" id="A0A259TWE1"/>
<dbReference type="FunFam" id="3.60.20.30:FF:000001">
    <property type="entry name" value="Isoaspartyl peptidase/L-asparaginase"/>
    <property type="match status" value="1"/>
</dbReference>
<feature type="signal peptide" evidence="8">
    <location>
        <begin position="1"/>
        <end position="22"/>
    </location>
</feature>
<evidence type="ECO:0000256" key="5">
    <source>
        <dbReference type="PIRSR" id="PIRSR600246-1"/>
    </source>
</evidence>
<dbReference type="GO" id="GO:0016811">
    <property type="term" value="F:hydrolase activity, acting on carbon-nitrogen (but not peptide) bonds, in linear amides"/>
    <property type="evidence" value="ECO:0007669"/>
    <property type="project" value="UniProtKB-ARBA"/>
</dbReference>
<dbReference type="GO" id="GO:0006508">
    <property type="term" value="P:proteolysis"/>
    <property type="evidence" value="ECO:0007669"/>
    <property type="project" value="UniProtKB-KW"/>
</dbReference>
<keyword evidence="3" id="KW-0068">Autocatalytic cleavage</keyword>